<protein>
    <submittedName>
        <fullName evidence="6">Uncharacterized protein</fullName>
    </submittedName>
</protein>
<sequence length="147" mass="16268">AKLHSQFFTINLLSSPGLERSFFNSLSPTPLSSKAAKQEILFCASMAQTPIEAVTSPAAVVSKVAGAAADWFLPVEFLQHCFDAVHSFTGCNWFLSIALTTLILKTTTLPFLINQLKFNIRVFLVTLQLKQIEKVIRDKVVFCILCC</sequence>
<comment type="caution">
    <text evidence="6">The sequence shown here is derived from an EMBL/GenBank/DDBJ whole genome shotgun (WGS) entry which is preliminary data.</text>
</comment>
<evidence type="ECO:0000313" key="6">
    <source>
        <dbReference type="EMBL" id="CAI0441154.1"/>
    </source>
</evidence>
<dbReference type="AlphaFoldDB" id="A0AAV0M526"/>
<keyword evidence="3" id="KW-0812">Transmembrane</keyword>
<reference evidence="6" key="1">
    <citation type="submission" date="2022-08" db="EMBL/GenBank/DDBJ databases">
        <authorList>
            <person name="Gutierrez-Valencia J."/>
        </authorList>
    </citation>
    <scope>NUCLEOTIDE SEQUENCE</scope>
</reference>
<keyword evidence="5" id="KW-0472">Membrane</keyword>
<organism evidence="6 7">
    <name type="scientific">Linum tenue</name>
    <dbReference type="NCBI Taxonomy" id="586396"/>
    <lineage>
        <taxon>Eukaryota</taxon>
        <taxon>Viridiplantae</taxon>
        <taxon>Streptophyta</taxon>
        <taxon>Embryophyta</taxon>
        <taxon>Tracheophyta</taxon>
        <taxon>Spermatophyta</taxon>
        <taxon>Magnoliopsida</taxon>
        <taxon>eudicotyledons</taxon>
        <taxon>Gunneridae</taxon>
        <taxon>Pentapetalae</taxon>
        <taxon>rosids</taxon>
        <taxon>fabids</taxon>
        <taxon>Malpighiales</taxon>
        <taxon>Linaceae</taxon>
        <taxon>Linum</taxon>
    </lineage>
</organism>
<dbReference type="GO" id="GO:0005743">
    <property type="term" value="C:mitochondrial inner membrane"/>
    <property type="evidence" value="ECO:0007669"/>
    <property type="project" value="TreeGrafter"/>
</dbReference>
<comment type="similarity">
    <text evidence="2">Belongs to the OXA1/ALB3/YidC (TC 2.A.9.2) family.</text>
</comment>
<evidence type="ECO:0000313" key="7">
    <source>
        <dbReference type="Proteomes" id="UP001154282"/>
    </source>
</evidence>
<evidence type="ECO:0000256" key="5">
    <source>
        <dbReference type="ARBA" id="ARBA00023136"/>
    </source>
</evidence>
<dbReference type="GO" id="GO:0032979">
    <property type="term" value="P:protein insertion into mitochondrial inner membrane from matrix"/>
    <property type="evidence" value="ECO:0007669"/>
    <property type="project" value="TreeGrafter"/>
</dbReference>
<dbReference type="EMBL" id="CAMGYJ010000007">
    <property type="protein sequence ID" value="CAI0441154.1"/>
    <property type="molecule type" value="Genomic_DNA"/>
</dbReference>
<dbReference type="InterPro" id="IPR001708">
    <property type="entry name" value="YidC/ALB3/OXA1/COX18"/>
</dbReference>
<evidence type="ECO:0000256" key="1">
    <source>
        <dbReference type="ARBA" id="ARBA00004141"/>
    </source>
</evidence>
<feature type="non-terminal residue" evidence="6">
    <location>
        <position position="1"/>
    </location>
</feature>
<name>A0AAV0M526_9ROSI</name>
<comment type="subcellular location">
    <subcellularLocation>
        <location evidence="1">Membrane</location>
        <topology evidence="1">Multi-pass membrane protein</topology>
    </subcellularLocation>
</comment>
<evidence type="ECO:0000256" key="2">
    <source>
        <dbReference type="ARBA" id="ARBA00010583"/>
    </source>
</evidence>
<gene>
    <name evidence="6" type="ORF">LITE_LOCUS26753</name>
</gene>
<dbReference type="GO" id="GO:0032977">
    <property type="term" value="F:membrane insertase activity"/>
    <property type="evidence" value="ECO:0007669"/>
    <property type="project" value="InterPro"/>
</dbReference>
<keyword evidence="7" id="KW-1185">Reference proteome</keyword>
<dbReference type="PANTHER" id="PTHR12428">
    <property type="entry name" value="OXA1"/>
    <property type="match status" value="1"/>
</dbReference>
<keyword evidence="4" id="KW-1133">Transmembrane helix</keyword>
<evidence type="ECO:0000256" key="3">
    <source>
        <dbReference type="ARBA" id="ARBA00022692"/>
    </source>
</evidence>
<accession>A0AAV0M526</accession>
<evidence type="ECO:0000256" key="4">
    <source>
        <dbReference type="ARBA" id="ARBA00022989"/>
    </source>
</evidence>
<proteinExistence type="inferred from homology"/>
<dbReference type="PANTHER" id="PTHR12428:SF34">
    <property type="entry name" value="MITOCHONDRIAL INNER MEMBRANE PROTEIN OXA1-LIKE"/>
    <property type="match status" value="1"/>
</dbReference>
<dbReference type="Proteomes" id="UP001154282">
    <property type="component" value="Unassembled WGS sequence"/>
</dbReference>